<keyword evidence="9 13" id="KW-0326">Glycosidase</keyword>
<feature type="region of interest" description="Disordered" evidence="14">
    <location>
        <begin position="213"/>
        <end position="260"/>
    </location>
</feature>
<dbReference type="PIRSF" id="PIRSF006337">
    <property type="entry name" value="Trehalose_TreZ"/>
    <property type="match status" value="1"/>
</dbReference>
<evidence type="ECO:0000256" key="13">
    <source>
        <dbReference type="PIRNR" id="PIRNR006337"/>
    </source>
</evidence>
<dbReference type="Gene3D" id="1.10.10.760">
    <property type="entry name" value="E-set domains of sugar-utilizing enzymes"/>
    <property type="match status" value="1"/>
</dbReference>
<dbReference type="SUPFAM" id="SSF81296">
    <property type="entry name" value="E set domains"/>
    <property type="match status" value="1"/>
</dbReference>
<evidence type="ECO:0000256" key="3">
    <source>
        <dbReference type="ARBA" id="ARBA00008061"/>
    </source>
</evidence>
<dbReference type="SMART" id="SM00642">
    <property type="entry name" value="Aamy"/>
    <property type="match status" value="1"/>
</dbReference>
<dbReference type="PANTHER" id="PTHR43651">
    <property type="entry name" value="1,4-ALPHA-GLUCAN-BRANCHING ENZYME"/>
    <property type="match status" value="1"/>
</dbReference>
<dbReference type="SUPFAM" id="SSF51445">
    <property type="entry name" value="(Trans)glycosidases"/>
    <property type="match status" value="1"/>
</dbReference>
<evidence type="ECO:0000313" key="17">
    <source>
        <dbReference type="Proteomes" id="UP001597277"/>
    </source>
</evidence>
<evidence type="ECO:0000256" key="5">
    <source>
        <dbReference type="ARBA" id="ARBA00015938"/>
    </source>
</evidence>
<evidence type="ECO:0000256" key="10">
    <source>
        <dbReference type="ARBA" id="ARBA00032057"/>
    </source>
</evidence>
<comment type="catalytic activity">
    <reaction evidence="12 13">
        <text>hydrolysis of (1-&gt;4)-alpha-D-glucosidic linkage in 4-alpha-D-[(1-&gt;4)-alpha-D-glucanosyl]n trehalose to yield trehalose and (1-&gt;4)-alpha-D-glucan.</text>
        <dbReference type="EC" id="3.2.1.141"/>
    </reaction>
</comment>
<name>A0ABW4L751_9MICO</name>
<reference evidence="17" key="1">
    <citation type="journal article" date="2019" name="Int. J. Syst. Evol. Microbiol.">
        <title>The Global Catalogue of Microorganisms (GCM) 10K type strain sequencing project: providing services to taxonomists for standard genome sequencing and annotation.</title>
        <authorList>
            <consortium name="The Broad Institute Genomics Platform"/>
            <consortium name="The Broad Institute Genome Sequencing Center for Infectious Disease"/>
            <person name="Wu L."/>
            <person name="Ma J."/>
        </authorList>
    </citation>
    <scope>NUCLEOTIDE SEQUENCE [LARGE SCALE GENOMIC DNA]</scope>
    <source>
        <strain evidence="17">JCM 17130</strain>
    </source>
</reference>
<evidence type="ECO:0000256" key="11">
    <source>
        <dbReference type="ARBA" id="ARBA00033284"/>
    </source>
</evidence>
<dbReference type="CDD" id="cd02853">
    <property type="entry name" value="E_set_MTHase_like_N"/>
    <property type="match status" value="1"/>
</dbReference>
<feature type="domain" description="Glycosyl hydrolase family 13 catalytic" evidence="15">
    <location>
        <begin position="101"/>
        <end position="503"/>
    </location>
</feature>
<dbReference type="Pfam" id="PF00128">
    <property type="entry name" value="Alpha-amylase"/>
    <property type="match status" value="1"/>
</dbReference>
<dbReference type="InterPro" id="IPR017853">
    <property type="entry name" value="GH"/>
</dbReference>
<dbReference type="GO" id="GO:0033942">
    <property type="term" value="F:4-alpha-D-(1-&gt;4)-alpha-D-glucanotrehalose trehalohydrolase activity"/>
    <property type="evidence" value="ECO:0007669"/>
    <property type="project" value="UniProtKB-EC"/>
</dbReference>
<feature type="region of interest" description="Disordered" evidence="14">
    <location>
        <begin position="48"/>
        <end position="72"/>
    </location>
</feature>
<proteinExistence type="inferred from homology"/>
<dbReference type="RefSeq" id="WP_388008803.1">
    <property type="nucleotide sequence ID" value="NZ_JBHUEE010000008.1"/>
</dbReference>
<evidence type="ECO:0000256" key="6">
    <source>
        <dbReference type="ARBA" id="ARBA00022490"/>
    </source>
</evidence>
<dbReference type="Gene3D" id="2.60.40.10">
    <property type="entry name" value="Immunoglobulins"/>
    <property type="match status" value="1"/>
</dbReference>
<sequence length="616" mass="67088">MSGHVSVWAPRASTVDLVLPEDGEREAMLAQDGGWWRSRRTLETGTDYAFSLDGGEPRPDPRSPWQPHGVHGPSRLCDPDVYQWGDDEWPGRSVLGAVIYELHVGTFTPEGTLDAAVDRLDHLAALGVDIVELMPVAAFPGARGWGYDGVGLYAVHEPYGGPAALQRFVDAAHGRGLGVCLDVVYNHLGPDGNYLAEFGPYFTDRHETPWGAAINLDGDERERGTSGGRGAGESDADGDERERGTSGGRGAGESDADGDEREVRRFLVDNAVRWLRDFHIDALRLDAVHALVDDSPRHLLAELSDTVAALEAEVGRPLSLIAESDLNDPAMVTPTAAGGKGMTAQWADDVHHALHALLTGERHGYYVDFGDLDTAAKAFTDVFVHDGSYSTFRGRPWGAPVPPETDRRRFVVFAQNHDQVGNRALGDRPSRVLSPGLLAVSAAAVLLGTGTPMLFMGEEWGATTPFLYFTDHTDELGRLVREGRREEFETHGWAELYGQEDLEVPDPQALETFEASRLDWAEANRPPHEELLRFTQDLIRLRRAEPDLTGGDVPQVRTGEDCLTIRRGRITIVLALRACEVPVGGDLLLGWDATASERATRLSDAGVAVLRTSAQP</sequence>
<evidence type="ECO:0000259" key="15">
    <source>
        <dbReference type="SMART" id="SM00642"/>
    </source>
</evidence>
<organism evidence="16 17">
    <name type="scientific">Georgenia deserti</name>
    <dbReference type="NCBI Taxonomy" id="2093781"/>
    <lineage>
        <taxon>Bacteria</taxon>
        <taxon>Bacillati</taxon>
        <taxon>Actinomycetota</taxon>
        <taxon>Actinomycetes</taxon>
        <taxon>Micrococcales</taxon>
        <taxon>Bogoriellaceae</taxon>
        <taxon>Georgenia</taxon>
    </lineage>
</organism>
<keyword evidence="8" id="KW-0119">Carbohydrate metabolism</keyword>
<dbReference type="Gene3D" id="3.20.20.80">
    <property type="entry name" value="Glycosidases"/>
    <property type="match status" value="2"/>
</dbReference>
<comment type="similarity">
    <text evidence="3 13">Belongs to the glycosyl hydrolase 13 family.</text>
</comment>
<dbReference type="InterPro" id="IPR012768">
    <property type="entry name" value="Trehalose_TreZ"/>
</dbReference>
<dbReference type="PANTHER" id="PTHR43651:SF11">
    <property type="entry name" value="MALTO-OLIGOSYLTREHALOSE TREHALOHYDROLASE"/>
    <property type="match status" value="1"/>
</dbReference>
<keyword evidence="6" id="KW-0963">Cytoplasm</keyword>
<dbReference type="CDD" id="cd11325">
    <property type="entry name" value="AmyAc_GTHase"/>
    <property type="match status" value="1"/>
</dbReference>
<evidence type="ECO:0000256" key="14">
    <source>
        <dbReference type="SAM" id="MobiDB-lite"/>
    </source>
</evidence>
<evidence type="ECO:0000256" key="7">
    <source>
        <dbReference type="ARBA" id="ARBA00022801"/>
    </source>
</evidence>
<keyword evidence="17" id="KW-1185">Reference proteome</keyword>
<evidence type="ECO:0000256" key="4">
    <source>
        <dbReference type="ARBA" id="ARBA00012268"/>
    </source>
</evidence>
<dbReference type="EMBL" id="JBHUEE010000008">
    <property type="protein sequence ID" value="MFD1719135.1"/>
    <property type="molecule type" value="Genomic_DNA"/>
</dbReference>
<dbReference type="EC" id="3.2.1.141" evidence="4 13"/>
<dbReference type="InterPro" id="IPR014756">
    <property type="entry name" value="Ig_E-set"/>
</dbReference>
<comment type="caution">
    <text evidence="16">The sequence shown here is derived from an EMBL/GenBank/DDBJ whole genome shotgun (WGS) entry which is preliminary data.</text>
</comment>
<protein>
    <recommendedName>
        <fullName evidence="5 13">Malto-oligosyltrehalose trehalohydrolase</fullName>
        <shortName evidence="13">MTHase</shortName>
        <ecNumber evidence="4 13">3.2.1.141</ecNumber>
    </recommendedName>
    <alternativeName>
        <fullName evidence="11 13">4-alpha-D-((1-&gt;4)-alpha-D-glucano)trehalose trehalohydrolase</fullName>
    </alternativeName>
    <alternativeName>
        <fullName evidence="10 13">Maltooligosyl trehalose trehalohydrolase</fullName>
    </alternativeName>
</protein>
<accession>A0ABW4L751</accession>
<comment type="pathway">
    <text evidence="2 13">Glycan biosynthesis; trehalose biosynthesis.</text>
</comment>
<evidence type="ECO:0000256" key="8">
    <source>
        <dbReference type="ARBA" id="ARBA00023277"/>
    </source>
</evidence>
<evidence type="ECO:0000256" key="12">
    <source>
        <dbReference type="ARBA" id="ARBA00034013"/>
    </source>
</evidence>
<dbReference type="InterPro" id="IPR044901">
    <property type="entry name" value="Trehalose_TreZ_E-set_sf"/>
</dbReference>
<evidence type="ECO:0000313" key="16">
    <source>
        <dbReference type="EMBL" id="MFD1719135.1"/>
    </source>
</evidence>
<gene>
    <name evidence="16" type="primary">treZ</name>
    <name evidence="16" type="ORF">ACFSE6_14915</name>
</gene>
<keyword evidence="7 13" id="KW-0378">Hydrolase</keyword>
<dbReference type="InterPro" id="IPR013783">
    <property type="entry name" value="Ig-like_fold"/>
</dbReference>
<evidence type="ECO:0000256" key="9">
    <source>
        <dbReference type="ARBA" id="ARBA00023295"/>
    </source>
</evidence>
<dbReference type="InterPro" id="IPR006047">
    <property type="entry name" value="GH13_cat_dom"/>
</dbReference>
<evidence type="ECO:0000256" key="2">
    <source>
        <dbReference type="ARBA" id="ARBA00005199"/>
    </source>
</evidence>
<comment type="subcellular location">
    <subcellularLocation>
        <location evidence="1">Cytoplasm</location>
    </subcellularLocation>
</comment>
<evidence type="ECO:0000256" key="1">
    <source>
        <dbReference type="ARBA" id="ARBA00004496"/>
    </source>
</evidence>
<dbReference type="Proteomes" id="UP001597277">
    <property type="component" value="Unassembled WGS sequence"/>
</dbReference>